<dbReference type="GO" id="GO:0055052">
    <property type="term" value="C:ATP-binding cassette (ABC) transporter complex, substrate-binding subunit-containing"/>
    <property type="evidence" value="ECO:0007669"/>
    <property type="project" value="TreeGrafter"/>
</dbReference>
<dbReference type="KEGG" id="apr:Apre_0128"/>
<dbReference type="Proteomes" id="UP000002294">
    <property type="component" value="Chromosome"/>
</dbReference>
<dbReference type="STRING" id="525919.Apre_0128"/>
<sequence length="441" mass="48832">MKKIIGKLFAISAALVLTACGNKADKEGGESSKDVDKEANIKISVQLEEDWRKHYEAAAERVKKEFPNAEIELRTIGGLEHIEIIDSTDANNEDVADLFSIPADRLAGLVGNEVLGAIDSQKLAGEIGGWDDFDSGLGGEFKVDGEYFAFPYNIETLITYVNTQNAKEKGIDLDKDIEINEVKDESTVLFPAFDAWYGVAATNSSNIELLGKNEDGTFFSDMTKDWNELDESQQATIKGLYEYWKKHNEAGTQLFDPDAGWGYVDETFKPGNGGVARLGGAWDAQAISKQAGEGNLAIYPMEKLTLAGKALAHWQSGWGLAINARLEEDAEKKALAEAMIKELVNPEYAEDLYKYSGKILENVSAEEYQNSNLDQIDKDIIKATIDSYKKAPSRPLFKEWGDVWDTYSNAVLSWNSVNPQNEEDAYKALKASFESMMANFN</sequence>
<dbReference type="EMBL" id="CP001708">
    <property type="protein sequence ID" value="ACV28180.1"/>
    <property type="molecule type" value="Genomic_DNA"/>
</dbReference>
<dbReference type="GO" id="GO:1901982">
    <property type="term" value="F:maltose binding"/>
    <property type="evidence" value="ECO:0007669"/>
    <property type="project" value="TreeGrafter"/>
</dbReference>
<dbReference type="Gene3D" id="3.40.190.10">
    <property type="entry name" value="Periplasmic binding protein-like II"/>
    <property type="match status" value="2"/>
</dbReference>
<dbReference type="SUPFAM" id="SSF53850">
    <property type="entry name" value="Periplasmic binding protein-like II"/>
    <property type="match status" value="1"/>
</dbReference>
<feature type="signal peptide" evidence="4">
    <location>
        <begin position="1"/>
        <end position="19"/>
    </location>
</feature>
<evidence type="ECO:0000256" key="1">
    <source>
        <dbReference type="ARBA" id="ARBA00008520"/>
    </source>
</evidence>
<evidence type="ECO:0000313" key="5">
    <source>
        <dbReference type="EMBL" id="ACV28180.1"/>
    </source>
</evidence>
<protein>
    <submittedName>
        <fullName evidence="5">Extracellular solute-binding protein family 1</fullName>
    </submittedName>
</protein>
<evidence type="ECO:0000256" key="3">
    <source>
        <dbReference type="ARBA" id="ARBA00022729"/>
    </source>
</evidence>
<dbReference type="HOGENOM" id="CLU_628422_0_0_9"/>
<dbReference type="AlphaFoldDB" id="C7RFB9"/>
<dbReference type="RefSeq" id="WP_012803599.1">
    <property type="nucleotide sequence ID" value="NC_013171.1"/>
</dbReference>
<keyword evidence="2" id="KW-0813">Transport</keyword>
<dbReference type="GO" id="GO:0042956">
    <property type="term" value="P:maltodextrin transmembrane transport"/>
    <property type="evidence" value="ECO:0007669"/>
    <property type="project" value="TreeGrafter"/>
</dbReference>
<dbReference type="OrthoDB" id="362153at2"/>
<accession>C7RFB9</accession>
<evidence type="ECO:0000256" key="2">
    <source>
        <dbReference type="ARBA" id="ARBA00022448"/>
    </source>
</evidence>
<evidence type="ECO:0000256" key="4">
    <source>
        <dbReference type="SAM" id="SignalP"/>
    </source>
</evidence>
<gene>
    <name evidence="5" type="ordered locus">Apre_0128</name>
</gene>
<reference evidence="5 6" key="1">
    <citation type="journal article" date="2009" name="Stand. Genomic Sci.">
        <title>Complete genome sequence of Anaerococcus prevotii type strain (PC1).</title>
        <authorList>
            <person name="Labutti K."/>
            <person name="Pukall R."/>
            <person name="Steenblock K."/>
            <person name="Glavina Del Rio T."/>
            <person name="Tice H."/>
            <person name="Copeland A."/>
            <person name="Cheng J.F."/>
            <person name="Lucas S."/>
            <person name="Chen F."/>
            <person name="Nolan M."/>
            <person name="Bruce D."/>
            <person name="Goodwin L."/>
            <person name="Pitluck S."/>
            <person name="Ivanova N."/>
            <person name="Mavromatis K."/>
            <person name="Ovchinnikova G."/>
            <person name="Pati A."/>
            <person name="Chen A."/>
            <person name="Palaniappan K."/>
            <person name="Land M."/>
            <person name="Hauser L."/>
            <person name="Chang Y.J."/>
            <person name="Jeffries C.D."/>
            <person name="Chain P."/>
            <person name="Saunders E."/>
            <person name="Brettin T."/>
            <person name="Detter J.C."/>
            <person name="Han C."/>
            <person name="Goker M."/>
            <person name="Bristow J."/>
            <person name="Eisen J.A."/>
            <person name="Markowitz V."/>
            <person name="Hugenholtz P."/>
            <person name="Kyrpides N.C."/>
            <person name="Klenk H.P."/>
            <person name="Lapidus A."/>
        </authorList>
    </citation>
    <scope>NUCLEOTIDE SEQUENCE [LARGE SCALE GENOMIC DNA]</scope>
    <source>
        <strain evidence="6">ATCC 9321 / DSM 20548 / JCM 6508 / NCTC 11806 / PC1</strain>
    </source>
</reference>
<feature type="chain" id="PRO_5038739156" evidence="4">
    <location>
        <begin position="20"/>
        <end position="441"/>
    </location>
</feature>
<name>C7RFB9_ANAPD</name>
<dbReference type="PROSITE" id="PS51257">
    <property type="entry name" value="PROKAR_LIPOPROTEIN"/>
    <property type="match status" value="1"/>
</dbReference>
<proteinExistence type="inferred from homology"/>
<dbReference type="PANTHER" id="PTHR30061:SF50">
    <property type="entry name" value="MALTOSE_MALTODEXTRIN-BINDING PERIPLASMIC PROTEIN"/>
    <property type="match status" value="1"/>
</dbReference>
<keyword evidence="6" id="KW-1185">Reference proteome</keyword>
<dbReference type="PANTHER" id="PTHR30061">
    <property type="entry name" value="MALTOSE-BINDING PERIPLASMIC PROTEIN"/>
    <property type="match status" value="1"/>
</dbReference>
<comment type="similarity">
    <text evidence="1">Belongs to the bacterial solute-binding protein 1 family.</text>
</comment>
<dbReference type="eggNOG" id="COG2182">
    <property type="taxonomic scope" value="Bacteria"/>
</dbReference>
<evidence type="ECO:0000313" key="6">
    <source>
        <dbReference type="Proteomes" id="UP000002294"/>
    </source>
</evidence>
<dbReference type="GO" id="GO:0015768">
    <property type="term" value="P:maltose transport"/>
    <property type="evidence" value="ECO:0007669"/>
    <property type="project" value="TreeGrafter"/>
</dbReference>
<keyword evidence="3 4" id="KW-0732">Signal</keyword>
<organism evidence="5 6">
    <name type="scientific">Anaerococcus prevotii (strain ATCC 9321 / DSM 20548 / JCM 6508 / NCTC 11806 / PC1)</name>
    <name type="common">Peptostreptococcus prevotii</name>
    <name type="synonym">Peptococcus prevotii</name>
    <dbReference type="NCBI Taxonomy" id="525919"/>
    <lineage>
        <taxon>Bacteria</taxon>
        <taxon>Bacillati</taxon>
        <taxon>Bacillota</taxon>
        <taxon>Tissierellia</taxon>
        <taxon>Tissierellales</taxon>
        <taxon>Peptoniphilaceae</taxon>
        <taxon>Anaerococcus</taxon>
    </lineage>
</organism>